<comment type="similarity">
    <text evidence="1">Belongs to the transglycosylase Slt family.</text>
</comment>
<comment type="similarity">
    <text evidence="2">Belongs to the virb1 family.</text>
</comment>
<dbReference type="InterPro" id="IPR008258">
    <property type="entry name" value="Transglycosylase_SLT_dom_1"/>
</dbReference>
<name>A0A177I411_9HYPH</name>
<dbReference type="SUPFAM" id="SSF53955">
    <property type="entry name" value="Lysozyme-like"/>
    <property type="match status" value="1"/>
</dbReference>
<dbReference type="EMBL" id="WEKV01000014">
    <property type="protein sequence ID" value="KAB7783646.1"/>
    <property type="molecule type" value="Genomic_DNA"/>
</dbReference>
<dbReference type="InterPro" id="IPR023346">
    <property type="entry name" value="Lysozyme-like_dom_sf"/>
</dbReference>
<dbReference type="Proteomes" id="UP000469949">
    <property type="component" value="Unassembled WGS sequence"/>
</dbReference>
<gene>
    <name evidence="4" type="ORF">F8B43_3569</name>
</gene>
<protein>
    <submittedName>
        <fullName evidence="4">Soluble lytic murein transglycosylase</fullName>
    </submittedName>
</protein>
<evidence type="ECO:0000256" key="1">
    <source>
        <dbReference type="ARBA" id="ARBA00007734"/>
    </source>
</evidence>
<proteinExistence type="inferred from homology"/>
<evidence type="ECO:0000313" key="5">
    <source>
        <dbReference type="Proteomes" id="UP000469949"/>
    </source>
</evidence>
<dbReference type="PANTHER" id="PTHR37423">
    <property type="entry name" value="SOLUBLE LYTIC MUREIN TRANSGLYCOSYLASE-RELATED"/>
    <property type="match status" value="1"/>
</dbReference>
<comment type="caution">
    <text evidence="4">The sequence shown here is derived from an EMBL/GenBank/DDBJ whole genome shotgun (WGS) entry which is preliminary data.</text>
</comment>
<dbReference type="AlphaFoldDB" id="A0A177I411"/>
<sequence length="309" mass="31361">MRLLLAALLAAAPASAFAQEAARDNIDALIAEQARANKVPESFVHRVVKRESNYNARAKGGSALGLMQIKHATARGLGYTGDAAGLFDPETNLKYGIAYLAGAYRAAKGDLEQAYRYYNRGYYYAAKRLGIDATPPEADSATTVASAAPPATARSANGFDGMFALRGSAPAAGSQALAYAAPGPGPTDAVEVPLPPRRPAALSGAADAVQVASLAQPAAPQPQAAIQNPPQAAALQAAAFQTTPSQSAVPQAAAQLASAAVADAVEVPLPPRRPSETVLAAMARPTVAVARKPAAPAPILEASAAHGTP</sequence>
<reference evidence="4 5" key="1">
    <citation type="submission" date="2019-10" db="EMBL/GenBank/DDBJ databases">
        <title>Draft Genome Sequence of the Caffeine Degrading Methylotroph Methylorubrum populi PINKEL.</title>
        <authorList>
            <person name="Dawson S.C."/>
            <person name="Zhang X."/>
            <person name="Wright M.E."/>
            <person name="Sharma G."/>
            <person name="Langner J.T."/>
            <person name="Ditty J.L."/>
            <person name="Subuyuj G.A."/>
        </authorList>
    </citation>
    <scope>NUCLEOTIDE SEQUENCE [LARGE SCALE GENOMIC DNA]</scope>
    <source>
        <strain evidence="4 5">Pinkel</strain>
    </source>
</reference>
<dbReference type="RefSeq" id="WP_012455528.1">
    <property type="nucleotide sequence ID" value="NZ_QFOQ01000013.1"/>
</dbReference>
<dbReference type="PANTHER" id="PTHR37423:SF2">
    <property type="entry name" value="MEMBRANE-BOUND LYTIC MUREIN TRANSGLYCOSYLASE C"/>
    <property type="match status" value="1"/>
</dbReference>
<accession>A0A177I411</accession>
<evidence type="ECO:0000259" key="3">
    <source>
        <dbReference type="Pfam" id="PF01464"/>
    </source>
</evidence>
<dbReference type="Gene3D" id="1.10.530.10">
    <property type="match status" value="1"/>
</dbReference>
<evidence type="ECO:0000313" key="4">
    <source>
        <dbReference type="EMBL" id="KAB7783646.1"/>
    </source>
</evidence>
<dbReference type="Pfam" id="PF01464">
    <property type="entry name" value="SLT"/>
    <property type="match status" value="1"/>
</dbReference>
<evidence type="ECO:0000256" key="2">
    <source>
        <dbReference type="ARBA" id="ARBA00009387"/>
    </source>
</evidence>
<dbReference type="OMA" id="YSYYARG"/>
<organism evidence="4 5">
    <name type="scientific">Methylorubrum populi</name>
    <dbReference type="NCBI Taxonomy" id="223967"/>
    <lineage>
        <taxon>Bacteria</taxon>
        <taxon>Pseudomonadati</taxon>
        <taxon>Pseudomonadota</taxon>
        <taxon>Alphaproteobacteria</taxon>
        <taxon>Hyphomicrobiales</taxon>
        <taxon>Methylobacteriaceae</taxon>
        <taxon>Methylorubrum</taxon>
    </lineage>
</organism>
<feature type="domain" description="Transglycosylase SLT" evidence="3">
    <location>
        <begin position="29"/>
        <end position="123"/>
    </location>
</feature>